<comment type="caution">
    <text evidence="1">The sequence shown here is derived from an EMBL/GenBank/DDBJ whole genome shotgun (WGS) entry which is preliminary data.</text>
</comment>
<dbReference type="EMBL" id="BSXT01001621">
    <property type="protein sequence ID" value="GMF43995.1"/>
    <property type="molecule type" value="Genomic_DNA"/>
</dbReference>
<sequence length="217" mass="24323">MKPNFCREIPEFALKNDGAQRTWVSRFIKRYSTRETTVVEPIDNDLTATNMENVSSDRLELQISGSSHRSDAVANPISEAVIDSTAAAENRQTNDGRCNTVDLSTDISDATTEDPCRRYEFRSRKNLRPLTILKVATQGPKKETLGIPIFLDDLESMASGERVSVSIMDYCFAKFLAKTPLVLTTLSATFSEIKYAFDRRSNLNDGETPRVSRISQL</sequence>
<accession>A0A9W6XRA7</accession>
<dbReference type="AlphaFoldDB" id="A0A9W6XRA7"/>
<protein>
    <submittedName>
        <fullName evidence="1">Unnamed protein product</fullName>
    </submittedName>
</protein>
<name>A0A9W6XRA7_9STRA</name>
<keyword evidence="2" id="KW-1185">Reference proteome</keyword>
<dbReference type="Proteomes" id="UP001165121">
    <property type="component" value="Unassembled WGS sequence"/>
</dbReference>
<organism evidence="1 2">
    <name type="scientific">Phytophthora fragariaefolia</name>
    <dbReference type="NCBI Taxonomy" id="1490495"/>
    <lineage>
        <taxon>Eukaryota</taxon>
        <taxon>Sar</taxon>
        <taxon>Stramenopiles</taxon>
        <taxon>Oomycota</taxon>
        <taxon>Peronosporomycetes</taxon>
        <taxon>Peronosporales</taxon>
        <taxon>Peronosporaceae</taxon>
        <taxon>Phytophthora</taxon>
    </lineage>
</organism>
<evidence type="ECO:0000313" key="1">
    <source>
        <dbReference type="EMBL" id="GMF43995.1"/>
    </source>
</evidence>
<reference evidence="1" key="1">
    <citation type="submission" date="2023-04" db="EMBL/GenBank/DDBJ databases">
        <title>Phytophthora fragariaefolia NBRC 109709.</title>
        <authorList>
            <person name="Ichikawa N."/>
            <person name="Sato H."/>
            <person name="Tonouchi N."/>
        </authorList>
    </citation>
    <scope>NUCLEOTIDE SEQUENCE</scope>
    <source>
        <strain evidence="1">NBRC 109709</strain>
    </source>
</reference>
<gene>
    <name evidence="1" type="ORF">Pfra01_001513600</name>
</gene>
<evidence type="ECO:0000313" key="2">
    <source>
        <dbReference type="Proteomes" id="UP001165121"/>
    </source>
</evidence>
<proteinExistence type="predicted"/>